<protein>
    <submittedName>
        <fullName evidence="2">Uncharacterized protein</fullName>
    </submittedName>
</protein>
<dbReference type="OrthoDB" id="5401396at2759"/>
<dbReference type="EMBL" id="MU006326">
    <property type="protein sequence ID" value="KAF2847355.1"/>
    <property type="molecule type" value="Genomic_DNA"/>
</dbReference>
<evidence type="ECO:0000313" key="3">
    <source>
        <dbReference type="Proteomes" id="UP000799423"/>
    </source>
</evidence>
<keyword evidence="1" id="KW-0732">Signal</keyword>
<feature type="signal peptide" evidence="1">
    <location>
        <begin position="1"/>
        <end position="17"/>
    </location>
</feature>
<proteinExistence type="predicted"/>
<dbReference type="AlphaFoldDB" id="A0A6A7AYW8"/>
<feature type="chain" id="PRO_5025567168" evidence="1">
    <location>
        <begin position="18"/>
        <end position="128"/>
    </location>
</feature>
<dbReference type="Proteomes" id="UP000799423">
    <property type="component" value="Unassembled WGS sequence"/>
</dbReference>
<name>A0A6A7AYW8_9PLEO</name>
<reference evidence="2" key="1">
    <citation type="submission" date="2020-01" db="EMBL/GenBank/DDBJ databases">
        <authorList>
            <consortium name="DOE Joint Genome Institute"/>
            <person name="Haridas S."/>
            <person name="Albert R."/>
            <person name="Binder M."/>
            <person name="Bloem J."/>
            <person name="Labutti K."/>
            <person name="Salamov A."/>
            <person name="Andreopoulos B."/>
            <person name="Baker S.E."/>
            <person name="Barry K."/>
            <person name="Bills G."/>
            <person name="Bluhm B.H."/>
            <person name="Cannon C."/>
            <person name="Castanera R."/>
            <person name="Culley D.E."/>
            <person name="Daum C."/>
            <person name="Ezra D."/>
            <person name="Gonzalez J.B."/>
            <person name="Henrissat B."/>
            <person name="Kuo A."/>
            <person name="Liang C."/>
            <person name="Lipzen A."/>
            <person name="Lutzoni F."/>
            <person name="Magnuson J."/>
            <person name="Mondo S."/>
            <person name="Nolan M."/>
            <person name="Ohm R."/>
            <person name="Pangilinan J."/>
            <person name="Park H.-J."/>
            <person name="Ramirez L."/>
            <person name="Alfaro M."/>
            <person name="Sun H."/>
            <person name="Tritt A."/>
            <person name="Yoshinaga Y."/>
            <person name="Zwiers L.-H."/>
            <person name="Turgeon B.G."/>
            <person name="Goodwin S.B."/>
            <person name="Spatafora J.W."/>
            <person name="Crous P.W."/>
            <person name="Grigoriev I.V."/>
        </authorList>
    </citation>
    <scope>NUCLEOTIDE SEQUENCE</scope>
    <source>
        <strain evidence="2">IPT5</strain>
    </source>
</reference>
<accession>A0A6A7AYW8</accession>
<organism evidence="2 3">
    <name type="scientific">Plenodomus tracheiphilus IPT5</name>
    <dbReference type="NCBI Taxonomy" id="1408161"/>
    <lineage>
        <taxon>Eukaryota</taxon>
        <taxon>Fungi</taxon>
        <taxon>Dikarya</taxon>
        <taxon>Ascomycota</taxon>
        <taxon>Pezizomycotina</taxon>
        <taxon>Dothideomycetes</taxon>
        <taxon>Pleosporomycetidae</taxon>
        <taxon>Pleosporales</taxon>
        <taxon>Pleosporineae</taxon>
        <taxon>Leptosphaeriaceae</taxon>
        <taxon>Plenodomus</taxon>
    </lineage>
</organism>
<evidence type="ECO:0000313" key="2">
    <source>
        <dbReference type="EMBL" id="KAF2847355.1"/>
    </source>
</evidence>
<sequence>MHFSTLALFSLASGALAAPAAHGKRDDGIPVYFCTDINFNPYCDTLTAPVGICIDLPDRLNNKVGSLAPPENVTCTFYKELECKAGTDAFYASGPGYWDLKKVSVGGLNDEGGPKTKNFNKKVSSFEC</sequence>
<keyword evidence="3" id="KW-1185">Reference proteome</keyword>
<evidence type="ECO:0000256" key="1">
    <source>
        <dbReference type="SAM" id="SignalP"/>
    </source>
</evidence>
<gene>
    <name evidence="2" type="ORF">T440DRAFT_557461</name>
</gene>